<keyword evidence="1" id="KW-0812">Transmembrane</keyword>
<feature type="transmembrane region" description="Helical" evidence="1">
    <location>
        <begin position="39"/>
        <end position="63"/>
    </location>
</feature>
<protein>
    <submittedName>
        <fullName evidence="2">Uncharacterized protein</fullName>
    </submittedName>
</protein>
<reference evidence="2 3" key="1">
    <citation type="journal article" date="2015" name="Stand. Genomic Sci.">
        <title>Genomic Encyclopedia of Bacterial and Archaeal Type Strains, Phase III: the genomes of soil and plant-associated and newly described type strains.</title>
        <authorList>
            <person name="Whitman W.B."/>
            <person name="Woyke T."/>
            <person name="Klenk H.P."/>
            <person name="Zhou Y."/>
            <person name="Lilburn T.G."/>
            <person name="Beck B.J."/>
            <person name="De Vos P."/>
            <person name="Vandamme P."/>
            <person name="Eisen J.A."/>
            <person name="Garrity G."/>
            <person name="Hugenholtz P."/>
            <person name="Kyrpides N.C."/>
        </authorList>
    </citation>
    <scope>NUCLEOTIDE SEQUENCE [LARGE SCALE GENOMIC DNA]</scope>
    <source>
        <strain evidence="2 3">CGMCC 1.6858</strain>
    </source>
</reference>
<dbReference type="AlphaFoldDB" id="A0A562Q798"/>
<evidence type="ECO:0000313" key="3">
    <source>
        <dbReference type="Proteomes" id="UP000316905"/>
    </source>
</evidence>
<dbReference type="EMBL" id="VLKY01000011">
    <property type="protein sequence ID" value="TWI52584.1"/>
    <property type="molecule type" value="Genomic_DNA"/>
</dbReference>
<keyword evidence="3" id="KW-1185">Reference proteome</keyword>
<organism evidence="2 3">
    <name type="scientific">Pseudomonas duriflava</name>
    <dbReference type="NCBI Taxonomy" id="459528"/>
    <lineage>
        <taxon>Bacteria</taxon>
        <taxon>Pseudomonadati</taxon>
        <taxon>Pseudomonadota</taxon>
        <taxon>Gammaproteobacteria</taxon>
        <taxon>Pseudomonadales</taxon>
        <taxon>Pseudomonadaceae</taxon>
        <taxon>Pseudomonas</taxon>
    </lineage>
</organism>
<comment type="caution">
    <text evidence="2">The sequence shown here is derived from an EMBL/GenBank/DDBJ whole genome shotgun (WGS) entry which is preliminary data.</text>
</comment>
<gene>
    <name evidence="2" type="ORF">IQ22_03354</name>
</gene>
<feature type="transmembrane region" description="Helical" evidence="1">
    <location>
        <begin position="12"/>
        <end position="33"/>
    </location>
</feature>
<evidence type="ECO:0000256" key="1">
    <source>
        <dbReference type="SAM" id="Phobius"/>
    </source>
</evidence>
<name>A0A562Q798_9PSED</name>
<accession>A0A562Q798</accession>
<evidence type="ECO:0000313" key="2">
    <source>
        <dbReference type="EMBL" id="TWI52584.1"/>
    </source>
</evidence>
<keyword evidence="1" id="KW-0472">Membrane</keyword>
<sequence length="67" mass="7165">MFEKMSDFLLPQVIALGVGLAGILMMGGLVGLINGFSTLVMFSMLSALVLGITAFIASAFYIYNRLD</sequence>
<keyword evidence="1" id="KW-1133">Transmembrane helix</keyword>
<dbReference type="Proteomes" id="UP000316905">
    <property type="component" value="Unassembled WGS sequence"/>
</dbReference>
<dbReference type="RefSeq" id="WP_145143902.1">
    <property type="nucleotide sequence ID" value="NZ_VLKY01000011.1"/>
</dbReference>
<proteinExistence type="predicted"/>